<keyword evidence="2" id="KW-0689">Ribosomal protein</keyword>
<dbReference type="SUPFAM" id="SSF160369">
    <property type="entry name" value="Ribosomal protein L10-like"/>
    <property type="match status" value="1"/>
</dbReference>
<keyword evidence="3" id="KW-0687">Ribonucleoprotein</keyword>
<dbReference type="PROSITE" id="PS01109">
    <property type="entry name" value="RIBOSOMAL_L10"/>
    <property type="match status" value="1"/>
</dbReference>
<evidence type="ECO:0000313" key="5">
    <source>
        <dbReference type="EMBL" id="CAB4990362.1"/>
    </source>
</evidence>
<dbReference type="EMBL" id="CAEZWB010000113">
    <property type="protein sequence ID" value="CAB4651973.1"/>
    <property type="molecule type" value="Genomic_DNA"/>
</dbReference>
<dbReference type="InterPro" id="IPR022973">
    <property type="entry name" value="Ribosomal_uL10_bac"/>
</dbReference>
<reference evidence="5" key="1">
    <citation type="submission" date="2020-05" db="EMBL/GenBank/DDBJ databases">
        <authorList>
            <person name="Chiriac C."/>
            <person name="Salcher M."/>
            <person name="Ghai R."/>
            <person name="Kavagutti S V."/>
        </authorList>
    </citation>
    <scope>NUCLEOTIDE SEQUENCE</scope>
</reference>
<dbReference type="Gene3D" id="3.30.70.1730">
    <property type="match status" value="1"/>
</dbReference>
<gene>
    <name evidence="4" type="ORF">UFOPK2166_00868</name>
    <name evidence="5" type="ORF">UFOPK4000_00661</name>
</gene>
<evidence type="ECO:0000256" key="1">
    <source>
        <dbReference type="ARBA" id="ARBA00008889"/>
    </source>
</evidence>
<dbReference type="HAMAP" id="MF_00362">
    <property type="entry name" value="Ribosomal_uL10"/>
    <property type="match status" value="1"/>
</dbReference>
<dbReference type="EMBL" id="CAFBOT010000099">
    <property type="protein sequence ID" value="CAB4990362.1"/>
    <property type="molecule type" value="Genomic_DNA"/>
</dbReference>
<dbReference type="Pfam" id="PF00466">
    <property type="entry name" value="Ribosomal_L10"/>
    <property type="match status" value="1"/>
</dbReference>
<dbReference type="PANTHER" id="PTHR11560">
    <property type="entry name" value="39S RIBOSOMAL PROTEIN L10, MITOCHONDRIAL"/>
    <property type="match status" value="1"/>
</dbReference>
<dbReference type="CDD" id="cd05797">
    <property type="entry name" value="Ribosomal_L10"/>
    <property type="match status" value="1"/>
</dbReference>
<dbReference type="InterPro" id="IPR047865">
    <property type="entry name" value="Ribosomal_uL10_bac_type"/>
</dbReference>
<proteinExistence type="inferred from homology"/>
<dbReference type="NCBIfam" id="NF000955">
    <property type="entry name" value="PRK00099.1-1"/>
    <property type="match status" value="1"/>
</dbReference>
<dbReference type="InterPro" id="IPR043141">
    <property type="entry name" value="Ribosomal_uL10-like_sf"/>
</dbReference>
<dbReference type="GO" id="GO:0003735">
    <property type="term" value="F:structural constituent of ribosome"/>
    <property type="evidence" value="ECO:0007669"/>
    <property type="project" value="InterPro"/>
</dbReference>
<dbReference type="Gene3D" id="6.10.250.290">
    <property type="match status" value="1"/>
</dbReference>
<evidence type="ECO:0000256" key="3">
    <source>
        <dbReference type="ARBA" id="ARBA00023274"/>
    </source>
</evidence>
<dbReference type="GO" id="GO:0015934">
    <property type="term" value="C:large ribosomal subunit"/>
    <property type="evidence" value="ECO:0007669"/>
    <property type="project" value="InterPro"/>
</dbReference>
<accession>A0A6J7NHW8</accession>
<protein>
    <submittedName>
        <fullName evidence="5">Unannotated protein</fullName>
    </submittedName>
</protein>
<comment type="similarity">
    <text evidence="1">Belongs to the universal ribosomal protein uL10 family.</text>
</comment>
<name>A0A6J7NHW8_9ZZZZ</name>
<sequence>MATTPNAAKAAVVTEVKQMLSGVDAALITEYRGLSVGSLATLRRALRPLGAEYKVYKNTLASRAAQEAGFEGLSQFLVGPTAITFVKGDASAAAKALRDHAKTNPLLVLKGGVVGGKTVSAVELKALADLPPREVLLAQFAGMLQAPLNKTANLLQAPMRKVAYGIKALIESKDAA</sequence>
<dbReference type="GO" id="GO:0006412">
    <property type="term" value="P:translation"/>
    <property type="evidence" value="ECO:0007669"/>
    <property type="project" value="InterPro"/>
</dbReference>
<evidence type="ECO:0000256" key="2">
    <source>
        <dbReference type="ARBA" id="ARBA00022980"/>
    </source>
</evidence>
<dbReference type="InterPro" id="IPR002363">
    <property type="entry name" value="Ribosomal_uL10_CS_bac"/>
</dbReference>
<evidence type="ECO:0000313" key="4">
    <source>
        <dbReference type="EMBL" id="CAB4651973.1"/>
    </source>
</evidence>
<dbReference type="AlphaFoldDB" id="A0A6J7NHW8"/>
<dbReference type="InterPro" id="IPR001790">
    <property type="entry name" value="Ribosomal_uL10"/>
</dbReference>
<organism evidence="5">
    <name type="scientific">freshwater metagenome</name>
    <dbReference type="NCBI Taxonomy" id="449393"/>
    <lineage>
        <taxon>unclassified sequences</taxon>
        <taxon>metagenomes</taxon>
        <taxon>ecological metagenomes</taxon>
    </lineage>
</organism>